<dbReference type="Proteomes" id="UP000002640">
    <property type="component" value="Unassembled WGS sequence"/>
</dbReference>
<sequence>MAFNLMARKDVQVLYICCGQQQGGVELAFGQRSESFLRCMEKDLPGVYDARIFTILPQMNLYTFGFIWAILTGRSSFMDPRRPVEVRKELKARPKGSRQIVVFLDEFPRLDNSSIRTSDIARRFMLNVFRSFGLAVVLNTTSGAARDLATLDIGRCLQQSGRLWCTIRPTLLAFRPHHAQVIPLELQLIFRNSRPSFAALVVDYLSKHPFATDFVSYMDGIAGTVANAFAPKERFASEVFRVGQSSLFLRASYGTDDFTSNMTRAEDTSHLIGDHFARLHETAPLKLALGCEDHPSNFDGGPEPWQCHSELPTTEEDCLLHLCLSGGKHFEALKDSTGTSIPFIRAFLDAEKAFYSVLKYLSTDQSHYDRLRLEMLVAGAIVASSHRNGFAGIKFPEFLSALPYELRIQSSPDLQIRFPETLAESVVSLAVPFLALPGPTGQIT</sequence>
<proteinExistence type="predicted"/>
<gene>
    <name evidence="1" type="ORF">PHYSODRAFT_507565</name>
</gene>
<name>G4ZNW1_PHYSP</name>
<evidence type="ECO:0000313" key="1">
    <source>
        <dbReference type="EMBL" id="EGZ15429.1"/>
    </source>
</evidence>
<dbReference type="InParanoid" id="G4ZNW1"/>
<organism evidence="1 2">
    <name type="scientific">Phytophthora sojae (strain P6497)</name>
    <name type="common">Soybean stem and root rot agent</name>
    <name type="synonym">Phytophthora megasperma f. sp. glycines</name>
    <dbReference type="NCBI Taxonomy" id="1094619"/>
    <lineage>
        <taxon>Eukaryota</taxon>
        <taxon>Sar</taxon>
        <taxon>Stramenopiles</taxon>
        <taxon>Oomycota</taxon>
        <taxon>Peronosporomycetes</taxon>
        <taxon>Peronosporales</taxon>
        <taxon>Peronosporaceae</taxon>
        <taxon>Phytophthora</taxon>
    </lineage>
</organism>
<keyword evidence="2" id="KW-1185">Reference proteome</keyword>
<evidence type="ECO:0000313" key="2">
    <source>
        <dbReference type="Proteomes" id="UP000002640"/>
    </source>
</evidence>
<protein>
    <submittedName>
        <fullName evidence="1">Uncharacterized protein</fullName>
    </submittedName>
</protein>
<dbReference type="GeneID" id="20658765"/>
<accession>G4ZNW1</accession>
<dbReference type="RefSeq" id="XP_009529178.1">
    <property type="nucleotide sequence ID" value="XM_009530883.1"/>
</dbReference>
<dbReference type="EMBL" id="JH159155">
    <property type="protein sequence ID" value="EGZ15429.1"/>
    <property type="molecule type" value="Genomic_DNA"/>
</dbReference>
<reference evidence="1 2" key="1">
    <citation type="journal article" date="2006" name="Science">
        <title>Phytophthora genome sequences uncover evolutionary origins and mechanisms of pathogenesis.</title>
        <authorList>
            <person name="Tyler B.M."/>
            <person name="Tripathy S."/>
            <person name="Zhang X."/>
            <person name="Dehal P."/>
            <person name="Jiang R.H."/>
            <person name="Aerts A."/>
            <person name="Arredondo F.D."/>
            <person name="Baxter L."/>
            <person name="Bensasson D."/>
            <person name="Beynon J.L."/>
            <person name="Chapman J."/>
            <person name="Damasceno C.M."/>
            <person name="Dorrance A.E."/>
            <person name="Dou D."/>
            <person name="Dickerman A.W."/>
            <person name="Dubchak I.L."/>
            <person name="Garbelotto M."/>
            <person name="Gijzen M."/>
            <person name="Gordon S.G."/>
            <person name="Govers F."/>
            <person name="Grunwald N.J."/>
            <person name="Huang W."/>
            <person name="Ivors K.L."/>
            <person name="Jones R.W."/>
            <person name="Kamoun S."/>
            <person name="Krampis K."/>
            <person name="Lamour K.H."/>
            <person name="Lee M.K."/>
            <person name="McDonald W.H."/>
            <person name="Medina M."/>
            <person name="Meijer H.J."/>
            <person name="Nordberg E.K."/>
            <person name="Maclean D.J."/>
            <person name="Ospina-Giraldo M.D."/>
            <person name="Morris P.F."/>
            <person name="Phuntumart V."/>
            <person name="Putnam N.H."/>
            <person name="Rash S."/>
            <person name="Rose J.K."/>
            <person name="Sakihama Y."/>
            <person name="Salamov A.A."/>
            <person name="Savidor A."/>
            <person name="Scheuring C.F."/>
            <person name="Smith B.M."/>
            <person name="Sobral B.W."/>
            <person name="Terry A."/>
            <person name="Torto-Alalibo T.A."/>
            <person name="Win J."/>
            <person name="Xu Z."/>
            <person name="Zhang H."/>
            <person name="Grigoriev I.V."/>
            <person name="Rokhsar D.S."/>
            <person name="Boore J.L."/>
        </authorList>
    </citation>
    <scope>NUCLEOTIDE SEQUENCE [LARGE SCALE GENOMIC DNA]</scope>
    <source>
        <strain evidence="1 2">P6497</strain>
    </source>
</reference>
<dbReference type="AlphaFoldDB" id="G4ZNW1"/>
<dbReference type="KEGG" id="psoj:PHYSODRAFT_507565"/>